<dbReference type="GO" id="GO:0006015">
    <property type="term" value="P:5-phosphoribose 1-diphosphate biosynthetic process"/>
    <property type="evidence" value="ECO:0007669"/>
    <property type="project" value="UniProtKB-UniRule"/>
</dbReference>
<comment type="catalytic activity">
    <reaction evidence="1 6">
        <text>alpha-D-ribose 1,5-bisphosphate + ATP = 5-phospho-alpha-D-ribose 1-diphosphate + ADP</text>
        <dbReference type="Rhea" id="RHEA:20109"/>
        <dbReference type="ChEBI" id="CHEBI:30616"/>
        <dbReference type="ChEBI" id="CHEBI:58017"/>
        <dbReference type="ChEBI" id="CHEBI:68688"/>
        <dbReference type="ChEBI" id="CHEBI:456216"/>
        <dbReference type="EC" id="2.7.4.23"/>
    </reaction>
</comment>
<dbReference type="EC" id="2.7.4.23" evidence="6"/>
<dbReference type="InterPro" id="IPR008145">
    <property type="entry name" value="GK/Ca_channel_bsu"/>
</dbReference>
<dbReference type="NCBIfam" id="TIGR02322">
    <property type="entry name" value="phosphon_PhnN"/>
    <property type="match status" value="1"/>
</dbReference>
<keyword evidence="9" id="KW-1185">Reference proteome</keyword>
<protein>
    <recommendedName>
        <fullName evidence="6">Ribose 1,5-bisphosphate phosphokinase PhnN</fullName>
        <ecNumber evidence="6">2.7.4.23</ecNumber>
    </recommendedName>
    <alternativeName>
        <fullName evidence="6">Ribose 1,5-bisphosphokinase</fullName>
    </alternativeName>
</protein>
<accession>A3V7X4</accession>
<dbReference type="eggNOG" id="COG3709">
    <property type="taxonomic scope" value="Bacteria"/>
</dbReference>
<evidence type="ECO:0000313" key="8">
    <source>
        <dbReference type="EMBL" id="EAQ05774.1"/>
    </source>
</evidence>
<keyword evidence="4 6" id="KW-0547">Nucleotide-binding</keyword>
<dbReference type="STRING" id="314232.SKA53_06707"/>
<reference evidence="8 9" key="1">
    <citation type="submission" date="2006-01" db="EMBL/GenBank/DDBJ databases">
        <authorList>
            <person name="Hagstrom A."/>
            <person name="Ferriera S."/>
            <person name="Johnson J."/>
            <person name="Kravitz S."/>
            <person name="Halpern A."/>
            <person name="Remington K."/>
            <person name="Beeson K."/>
            <person name="Tran B."/>
            <person name="Rogers Y.-H."/>
            <person name="Friedman R."/>
            <person name="Venter J.C."/>
        </authorList>
    </citation>
    <scope>NUCLEOTIDE SEQUENCE [LARGE SCALE GENOMIC DNA]</scope>
    <source>
        <strain evidence="8 9">SKA53</strain>
    </source>
</reference>
<organism evidence="8 9">
    <name type="scientific">Yoonia vestfoldensis SKA53</name>
    <dbReference type="NCBI Taxonomy" id="314232"/>
    <lineage>
        <taxon>Bacteria</taxon>
        <taxon>Pseudomonadati</taxon>
        <taxon>Pseudomonadota</taxon>
        <taxon>Alphaproteobacteria</taxon>
        <taxon>Rhodobacterales</taxon>
        <taxon>Paracoccaceae</taxon>
        <taxon>Yoonia</taxon>
    </lineage>
</organism>
<dbReference type="RefSeq" id="WP_007205294.1">
    <property type="nucleotide sequence ID" value="NZ_CH672414.1"/>
</dbReference>
<keyword evidence="3 6" id="KW-0808">Transferase</keyword>
<dbReference type="GO" id="GO:0005524">
    <property type="term" value="F:ATP binding"/>
    <property type="evidence" value="ECO:0007669"/>
    <property type="project" value="UniProtKB-KW"/>
</dbReference>
<comment type="pathway">
    <text evidence="2 6">Metabolic intermediate biosynthesis; 5-phospho-alpha-D-ribose 1-diphosphate biosynthesis; 5-phospho-alpha-D-ribose 1-diphosphate from D-ribose 5-phosphate (route II): step 3/3.</text>
</comment>
<dbReference type="UniPathway" id="UPA00087">
    <property type="reaction ID" value="UER00175"/>
</dbReference>
<dbReference type="HOGENOM" id="CLU_102477_0_0_5"/>
<keyword evidence="5 6" id="KW-0067">ATP-binding</keyword>
<dbReference type="InterPro" id="IPR012699">
    <property type="entry name" value="PhnN"/>
</dbReference>
<evidence type="ECO:0000256" key="3">
    <source>
        <dbReference type="ARBA" id="ARBA00022679"/>
    </source>
</evidence>
<comment type="caution">
    <text evidence="8">The sequence shown here is derived from an EMBL/GenBank/DDBJ whole genome shotgun (WGS) entry which is preliminary data.</text>
</comment>
<gene>
    <name evidence="6" type="primary">phnN</name>
    <name evidence="8" type="ORF">SKA53_06707</name>
</gene>
<comment type="function">
    <text evidence="6">Catalyzes the phosphorylation of ribose 1,5-bisphosphate to 5-phospho-D-ribosyl alpha-1-diphosphate (PRPP).</text>
</comment>
<evidence type="ECO:0000256" key="4">
    <source>
        <dbReference type="ARBA" id="ARBA00022741"/>
    </source>
</evidence>
<dbReference type="InterPro" id="IPR008144">
    <property type="entry name" value="Guanylate_kin-like_dom"/>
</dbReference>
<dbReference type="EMBL" id="AAMS01000007">
    <property type="protein sequence ID" value="EAQ05774.1"/>
    <property type="molecule type" value="Genomic_DNA"/>
</dbReference>
<proteinExistence type="inferred from homology"/>
<comment type="caution">
    <text evidence="6">Lacks conserved residue(s) required for the propagation of feature annotation.</text>
</comment>
<dbReference type="Gene3D" id="3.40.50.300">
    <property type="entry name" value="P-loop containing nucleotide triphosphate hydrolases"/>
    <property type="match status" value="1"/>
</dbReference>
<comment type="similarity">
    <text evidence="6">Belongs to the ribose 1,5-bisphosphokinase family.</text>
</comment>
<dbReference type="PROSITE" id="PS50052">
    <property type="entry name" value="GUANYLATE_KINASE_2"/>
    <property type="match status" value="1"/>
</dbReference>
<dbReference type="HAMAP" id="MF_00836">
    <property type="entry name" value="PhnN"/>
    <property type="match status" value="1"/>
</dbReference>
<evidence type="ECO:0000256" key="2">
    <source>
        <dbReference type="ARBA" id="ARBA00005069"/>
    </source>
</evidence>
<dbReference type="OrthoDB" id="341217at2"/>
<dbReference type="SMART" id="SM00072">
    <property type="entry name" value="GuKc"/>
    <property type="match status" value="1"/>
</dbReference>
<evidence type="ECO:0000259" key="7">
    <source>
        <dbReference type="PROSITE" id="PS50052"/>
    </source>
</evidence>
<dbReference type="SUPFAM" id="SSF52540">
    <property type="entry name" value="P-loop containing nucleoside triphosphate hydrolases"/>
    <property type="match status" value="1"/>
</dbReference>
<dbReference type="AlphaFoldDB" id="A3V7X4"/>
<name>A3V7X4_9RHOB</name>
<evidence type="ECO:0000256" key="5">
    <source>
        <dbReference type="ARBA" id="ARBA00022840"/>
    </source>
</evidence>
<evidence type="ECO:0000313" key="9">
    <source>
        <dbReference type="Proteomes" id="UP000004507"/>
    </source>
</evidence>
<sequence>MTGRFIAIVGASGVGKDSVMAALAASDPRLRLVRRVITRPSAAGGEDFDGVTEDAFHARAAQGDFALHWPAHGLHYAIPATVLADLAAGRDMLANLSRAALPAAKAQFDPFMVIQLTARRDVLAARLAARGREAADDIARRLDRADHGLPAGIAAVSIDNSGDLDATVGSVLRLLYPVRG</sequence>
<feature type="domain" description="Guanylate kinase-like" evidence="7">
    <location>
        <begin position="3"/>
        <end position="176"/>
    </location>
</feature>
<evidence type="ECO:0000256" key="1">
    <source>
        <dbReference type="ARBA" id="ARBA00000373"/>
    </source>
</evidence>
<dbReference type="InterPro" id="IPR027417">
    <property type="entry name" value="P-loop_NTPase"/>
</dbReference>
<evidence type="ECO:0000256" key="6">
    <source>
        <dbReference type="HAMAP-Rule" id="MF_00836"/>
    </source>
</evidence>
<dbReference type="Proteomes" id="UP000004507">
    <property type="component" value="Unassembled WGS sequence"/>
</dbReference>
<dbReference type="GO" id="GO:0033863">
    <property type="term" value="F:ribose 1,5-bisphosphate phosphokinase activity"/>
    <property type="evidence" value="ECO:0007669"/>
    <property type="project" value="UniProtKB-UniRule"/>
</dbReference>
<dbReference type="GO" id="GO:0019634">
    <property type="term" value="P:organic phosphonate metabolic process"/>
    <property type="evidence" value="ECO:0007669"/>
    <property type="project" value="UniProtKB-UniRule"/>
</dbReference>